<feature type="transmembrane region" description="Helical" evidence="5">
    <location>
        <begin position="440"/>
        <end position="459"/>
    </location>
</feature>
<dbReference type="GO" id="GO:0016020">
    <property type="term" value="C:membrane"/>
    <property type="evidence" value="ECO:0007669"/>
    <property type="project" value="UniProtKB-SubCell"/>
</dbReference>
<keyword evidence="4 5" id="KW-0472">Membrane</keyword>
<feature type="transmembrane region" description="Helical" evidence="5">
    <location>
        <begin position="105"/>
        <end position="123"/>
    </location>
</feature>
<reference evidence="7 8" key="1">
    <citation type="journal article" date="2016" name="Nat. Commun.">
        <title>Thousands of microbial genomes shed light on interconnected biogeochemical processes in an aquifer system.</title>
        <authorList>
            <person name="Anantharaman K."/>
            <person name="Brown C.T."/>
            <person name="Hug L.A."/>
            <person name="Sharon I."/>
            <person name="Castelle C.J."/>
            <person name="Probst A.J."/>
            <person name="Thomas B.C."/>
            <person name="Singh A."/>
            <person name="Wilkins M.J."/>
            <person name="Karaoz U."/>
            <person name="Brodie E.L."/>
            <person name="Williams K.H."/>
            <person name="Hubbard S.S."/>
            <person name="Banfield J.F."/>
        </authorList>
    </citation>
    <scope>NUCLEOTIDE SEQUENCE [LARGE SCALE GENOMIC DNA]</scope>
</reference>
<gene>
    <name evidence="7" type="ORF">A2826_02825</name>
</gene>
<feature type="transmembrane region" description="Helical" evidence="5">
    <location>
        <begin position="199"/>
        <end position="215"/>
    </location>
</feature>
<dbReference type="EMBL" id="MFEI01000034">
    <property type="protein sequence ID" value="OGE80365.1"/>
    <property type="molecule type" value="Genomic_DNA"/>
</dbReference>
<keyword evidence="2 5" id="KW-0812">Transmembrane</keyword>
<evidence type="ECO:0000256" key="4">
    <source>
        <dbReference type="ARBA" id="ARBA00023136"/>
    </source>
</evidence>
<feature type="domain" description="O-antigen ligase-related" evidence="6">
    <location>
        <begin position="205"/>
        <end position="364"/>
    </location>
</feature>
<sequence length="765" mass="87338">MTDNLKKISLWIIYVGTALTLALPLFVDNGFFFPFVTSKAFAFRIIVEIMLLAFFFLAFTNPDFRLKRNPLVVIFSLFIFVAFVSSLIGQNFYGSFWGDMERSDGLFLLLHLLAYLIILLSVFREAKTWHKLFDISLGVAVLISFFAIAQILQLDNVLATSGSRADATFGNPSFLAGYMIFQIAIAAILFIVRRSKVARIYYAGVAVLFTWVILATQTRGAILGLLAGIVAATLILAWTKRDNKTIKYSSLGVFFMIVVVVGGLMLARSQSFVQDSEILRKMTTFSLSDRTIETRLVTWQAAWEGWKEKPLLGFGLENFNLVFDKNFPPIIYEDEGSVVWFDRAHNVIFDRGVTTGFIGLLLFLSFLFYPAYYLFRYTLRDPENRNIAIILIALSIAYFIQDLFVFETITTYISLFFILSYIGALYLPKKETSSFFSKDLFWKIVFGVYVIGLLPLLWFGTLAPASANRAVAEALRSNPNEDSLEVILERFDRAKQKGTYVQKEFRIQFAEFIVNNLGNAGPVNQAVMPIVLDVEEVLKKQIEEYPEDTKSYLLAMRYYNAMRQAVPGEEIERLDRALEMYPKLEELSPTRPPVPQEAGYTYRFLYEEYILKGKPSDAQDALEKSEQYFSQAIELNPAVVESYINLFSLYLKSQQADKAQALIQEAQERAPKFFNTQYLNRLLEVSKNNQNIEWILFFSKKIVEKNPTSVEAMIDYALSFAYLGQRQKATEIAEQLRGLGVAEEEVDQFIANVNSGFYEDESNSF</sequence>
<accession>A0A1F5NRR6</accession>
<feature type="transmembrane region" description="Helical" evidence="5">
    <location>
        <begin position="387"/>
        <end position="406"/>
    </location>
</feature>
<dbReference type="InterPro" id="IPR011990">
    <property type="entry name" value="TPR-like_helical_dom_sf"/>
</dbReference>
<evidence type="ECO:0000256" key="2">
    <source>
        <dbReference type="ARBA" id="ARBA00022692"/>
    </source>
</evidence>
<evidence type="ECO:0000313" key="8">
    <source>
        <dbReference type="Proteomes" id="UP000177912"/>
    </source>
</evidence>
<organism evidence="7 8">
    <name type="scientific">Candidatus Doudnabacteria bacterium RIFCSPHIGHO2_01_FULL_43_23</name>
    <dbReference type="NCBI Taxonomy" id="1817822"/>
    <lineage>
        <taxon>Bacteria</taxon>
        <taxon>Candidatus Doudnaibacteriota</taxon>
    </lineage>
</organism>
<evidence type="ECO:0000256" key="1">
    <source>
        <dbReference type="ARBA" id="ARBA00004141"/>
    </source>
</evidence>
<feature type="transmembrane region" description="Helical" evidence="5">
    <location>
        <begin position="41"/>
        <end position="59"/>
    </location>
</feature>
<dbReference type="STRING" id="1817822.A2826_02825"/>
<dbReference type="PANTHER" id="PTHR37422">
    <property type="entry name" value="TEICHURONIC ACID BIOSYNTHESIS PROTEIN TUAE"/>
    <property type="match status" value="1"/>
</dbReference>
<feature type="transmembrane region" description="Helical" evidence="5">
    <location>
        <begin position="12"/>
        <end position="35"/>
    </location>
</feature>
<feature type="transmembrane region" description="Helical" evidence="5">
    <location>
        <begin position="221"/>
        <end position="239"/>
    </location>
</feature>
<feature type="transmembrane region" description="Helical" evidence="5">
    <location>
        <begin position="174"/>
        <end position="192"/>
    </location>
</feature>
<comment type="subcellular location">
    <subcellularLocation>
        <location evidence="1">Membrane</location>
        <topology evidence="1">Multi-pass membrane protein</topology>
    </subcellularLocation>
</comment>
<comment type="caution">
    <text evidence="7">The sequence shown here is derived from an EMBL/GenBank/DDBJ whole genome shotgun (WGS) entry which is preliminary data.</text>
</comment>
<feature type="transmembrane region" description="Helical" evidence="5">
    <location>
        <begin position="356"/>
        <end position="375"/>
    </location>
</feature>
<evidence type="ECO:0000256" key="3">
    <source>
        <dbReference type="ARBA" id="ARBA00022989"/>
    </source>
</evidence>
<feature type="transmembrane region" description="Helical" evidence="5">
    <location>
        <begin position="71"/>
        <end position="93"/>
    </location>
</feature>
<keyword evidence="3 5" id="KW-1133">Transmembrane helix</keyword>
<evidence type="ECO:0000256" key="5">
    <source>
        <dbReference type="SAM" id="Phobius"/>
    </source>
</evidence>
<protein>
    <recommendedName>
        <fullName evidence="6">O-antigen ligase-related domain-containing protein</fullName>
    </recommendedName>
</protein>
<dbReference type="Proteomes" id="UP000177912">
    <property type="component" value="Unassembled WGS sequence"/>
</dbReference>
<name>A0A1F5NRR6_9BACT</name>
<evidence type="ECO:0000313" key="7">
    <source>
        <dbReference type="EMBL" id="OGE80365.1"/>
    </source>
</evidence>
<feature type="transmembrane region" description="Helical" evidence="5">
    <location>
        <begin position="412"/>
        <end position="428"/>
    </location>
</feature>
<dbReference type="SUPFAM" id="SSF48452">
    <property type="entry name" value="TPR-like"/>
    <property type="match status" value="1"/>
</dbReference>
<dbReference type="InterPro" id="IPR051533">
    <property type="entry name" value="WaaL-like"/>
</dbReference>
<feature type="transmembrane region" description="Helical" evidence="5">
    <location>
        <begin position="251"/>
        <end position="267"/>
    </location>
</feature>
<dbReference type="AlphaFoldDB" id="A0A1F5NRR6"/>
<dbReference type="PANTHER" id="PTHR37422:SF13">
    <property type="entry name" value="LIPOPOLYSACCHARIDE BIOSYNTHESIS PROTEIN PA4999-RELATED"/>
    <property type="match status" value="1"/>
</dbReference>
<feature type="transmembrane region" description="Helical" evidence="5">
    <location>
        <begin position="135"/>
        <end position="154"/>
    </location>
</feature>
<proteinExistence type="predicted"/>
<dbReference type="Pfam" id="PF04932">
    <property type="entry name" value="Wzy_C"/>
    <property type="match status" value="1"/>
</dbReference>
<dbReference type="Gene3D" id="1.25.40.10">
    <property type="entry name" value="Tetratricopeptide repeat domain"/>
    <property type="match status" value="1"/>
</dbReference>
<evidence type="ECO:0000259" key="6">
    <source>
        <dbReference type="Pfam" id="PF04932"/>
    </source>
</evidence>
<dbReference type="InterPro" id="IPR007016">
    <property type="entry name" value="O-antigen_ligase-rel_domated"/>
</dbReference>